<name>A0A388L4G7_CHABU</name>
<comment type="caution">
    <text evidence="3">The sequence shown here is derived from an EMBL/GenBank/DDBJ whole genome shotgun (WGS) entry which is preliminary data.</text>
</comment>
<dbReference type="SUPFAM" id="SSF53098">
    <property type="entry name" value="Ribonuclease H-like"/>
    <property type="match status" value="1"/>
</dbReference>
<feature type="region of interest" description="Disordered" evidence="1">
    <location>
        <begin position="644"/>
        <end position="676"/>
    </location>
</feature>
<feature type="region of interest" description="Disordered" evidence="1">
    <location>
        <begin position="756"/>
        <end position="910"/>
    </location>
</feature>
<protein>
    <recommendedName>
        <fullName evidence="2">DUF659 domain-containing protein</fullName>
    </recommendedName>
</protein>
<dbReference type="OrthoDB" id="1712654at2759"/>
<evidence type="ECO:0000313" key="4">
    <source>
        <dbReference type="Proteomes" id="UP000265515"/>
    </source>
</evidence>
<proteinExistence type="predicted"/>
<accession>A0A388L4G7</accession>
<sequence>MLQRARDEGIQVPADLEEGLAIARVEGRQARHQVLHLTQTRLDEWVQHLIQYDLDMTYIRFFVDCGVPFNIARSEWYVALHDVYLSQFRGPYRPRRPQYEFLRTTLLSMLYAKLHERLRYHRESWSEGVTFMTDGWSTQANRPLCNYLVAGRLGASLYRVEDMFGRERTEAGLCLRWRELILEIGAKHVAICMDNALANKEAYCLLRGDPDERLCRITWIPCAAHCCNLMPTHIARQSWVAQVIVEGRDITLFFRRHARAAYLLSRQSPTVSLIRSGETQYGTNYIMLQRMVTLHRPLDACVSGVAWATSPWLPALRDGARRCFDLLRDPRWWQQVELVCTIMEPIYELLQQVDSDGQRVGDVWGLLECLRITVDRLTLDEACHMPIKKIVTERSDMLLTPIHCAAYLLHPKYRSIDLLMRGTTEERAQDFHGKYPILAHWGGYIGDASVEEPDFDPVQWWRVRGASHRVLRDIAMRCLGVPATTFAPEAGSHSLPVDDANDIFGDIDADNASAGGNRTARAACGSARVGEAGTPGAIGAEQVSPTRHMHDLPSLGARPLASGAVGETGPSPCTTEDVEGTMPVAAADNTTLAPATFSSPHRAVERDCEGRIRRRPGFIGPLDWSATSTIHPDAERDLAAYLPRPLSDLPGEDPDVQARGGDGGQPVAGGAAPREGGLDREELAHDLAAAGYSTEEIREALEGYPRRDRQGTPQHGMHARQRLDVGRTRASPSLPLPPPDPSLALDIAGAGSHEAPVTDTQVADGESSGVRECDSPGTGLRHPVSHAGVIARTAMPLPPRDPSIVIESLQPFVGRKRNGHEGGRVAGRGRGRGRPPGRGRGEGQGRARGGDASTQRTPAGGRGDHARAPPPASSTGEGEEGIAQRLTKRRRADAPTTTGPTPASSSGSIT</sequence>
<feature type="compositionally biased region" description="Basic residues" evidence="1">
    <location>
        <begin position="827"/>
        <end position="837"/>
    </location>
</feature>
<reference evidence="3 4" key="1">
    <citation type="journal article" date="2018" name="Cell">
        <title>The Chara Genome: Secondary Complexity and Implications for Plant Terrestrialization.</title>
        <authorList>
            <person name="Nishiyama T."/>
            <person name="Sakayama H."/>
            <person name="Vries J.D."/>
            <person name="Buschmann H."/>
            <person name="Saint-Marcoux D."/>
            <person name="Ullrich K.K."/>
            <person name="Haas F.B."/>
            <person name="Vanderstraeten L."/>
            <person name="Becker D."/>
            <person name="Lang D."/>
            <person name="Vosolsobe S."/>
            <person name="Rombauts S."/>
            <person name="Wilhelmsson P.K.I."/>
            <person name="Janitza P."/>
            <person name="Kern R."/>
            <person name="Heyl A."/>
            <person name="Rumpler F."/>
            <person name="Villalobos L.I.A.C."/>
            <person name="Clay J.M."/>
            <person name="Skokan R."/>
            <person name="Toyoda A."/>
            <person name="Suzuki Y."/>
            <person name="Kagoshima H."/>
            <person name="Schijlen E."/>
            <person name="Tajeshwar N."/>
            <person name="Catarino B."/>
            <person name="Hetherington A.J."/>
            <person name="Saltykova A."/>
            <person name="Bonnot C."/>
            <person name="Breuninger H."/>
            <person name="Symeonidi A."/>
            <person name="Radhakrishnan G.V."/>
            <person name="Van Nieuwerburgh F."/>
            <person name="Deforce D."/>
            <person name="Chang C."/>
            <person name="Karol K.G."/>
            <person name="Hedrich R."/>
            <person name="Ulvskov P."/>
            <person name="Glockner G."/>
            <person name="Delwiche C.F."/>
            <person name="Petrasek J."/>
            <person name="Van de Peer Y."/>
            <person name="Friml J."/>
            <person name="Beilby M."/>
            <person name="Dolan L."/>
            <person name="Kohara Y."/>
            <person name="Sugano S."/>
            <person name="Fujiyama A."/>
            <person name="Delaux P.-M."/>
            <person name="Quint M."/>
            <person name="TheiBen G."/>
            <person name="Hagemann M."/>
            <person name="Harholt J."/>
            <person name="Dunand C."/>
            <person name="Zachgo S."/>
            <person name="Langdale J."/>
            <person name="Maumus F."/>
            <person name="Straeten D.V.D."/>
            <person name="Gould S.B."/>
            <person name="Rensing S.A."/>
        </authorList>
    </citation>
    <scope>NUCLEOTIDE SEQUENCE [LARGE SCALE GENOMIC DNA]</scope>
    <source>
        <strain evidence="3 4">S276</strain>
    </source>
</reference>
<dbReference type="Gramene" id="GBG77205">
    <property type="protein sequence ID" value="GBG77205"/>
    <property type="gene ID" value="CBR_g23532"/>
</dbReference>
<dbReference type="PANTHER" id="PTHR32166">
    <property type="entry name" value="OSJNBA0013A04.12 PROTEIN"/>
    <property type="match status" value="1"/>
</dbReference>
<dbReference type="PANTHER" id="PTHR32166:SF123">
    <property type="entry name" value="BED-TYPE DOMAIN-CONTAINING PROTEIN"/>
    <property type="match status" value="1"/>
</dbReference>
<feature type="compositionally biased region" description="Low complexity" evidence="1">
    <location>
        <begin position="894"/>
        <end position="910"/>
    </location>
</feature>
<dbReference type="InterPro" id="IPR012337">
    <property type="entry name" value="RNaseH-like_sf"/>
</dbReference>
<feature type="region of interest" description="Disordered" evidence="1">
    <location>
        <begin position="703"/>
        <end position="737"/>
    </location>
</feature>
<dbReference type="Pfam" id="PF04937">
    <property type="entry name" value="DUF659"/>
    <property type="match status" value="1"/>
</dbReference>
<evidence type="ECO:0000313" key="3">
    <source>
        <dbReference type="EMBL" id="GBG77205.1"/>
    </source>
</evidence>
<evidence type="ECO:0000256" key="1">
    <source>
        <dbReference type="SAM" id="MobiDB-lite"/>
    </source>
</evidence>
<gene>
    <name evidence="3" type="ORF">CBR_g23532</name>
</gene>
<keyword evidence="4" id="KW-1185">Reference proteome</keyword>
<organism evidence="3 4">
    <name type="scientific">Chara braunii</name>
    <name type="common">Braun's stonewort</name>
    <dbReference type="NCBI Taxonomy" id="69332"/>
    <lineage>
        <taxon>Eukaryota</taxon>
        <taxon>Viridiplantae</taxon>
        <taxon>Streptophyta</taxon>
        <taxon>Charophyceae</taxon>
        <taxon>Charales</taxon>
        <taxon>Characeae</taxon>
        <taxon>Chara</taxon>
    </lineage>
</organism>
<dbReference type="Proteomes" id="UP000265515">
    <property type="component" value="Unassembled WGS sequence"/>
</dbReference>
<evidence type="ECO:0000259" key="2">
    <source>
        <dbReference type="Pfam" id="PF04937"/>
    </source>
</evidence>
<feature type="compositionally biased region" description="Basic and acidic residues" evidence="1">
    <location>
        <begin position="839"/>
        <end position="849"/>
    </location>
</feature>
<feature type="domain" description="DUF659" evidence="2">
    <location>
        <begin position="97"/>
        <end position="250"/>
    </location>
</feature>
<dbReference type="EMBL" id="BFEA01000262">
    <property type="protein sequence ID" value="GBG77205.1"/>
    <property type="molecule type" value="Genomic_DNA"/>
</dbReference>
<dbReference type="InterPro" id="IPR007021">
    <property type="entry name" value="DUF659"/>
</dbReference>
<dbReference type="AlphaFoldDB" id="A0A388L4G7"/>